<organism evidence="1 2">
    <name type="scientific">Caldalkalibacillus uzonensis</name>
    <dbReference type="NCBI Taxonomy" id="353224"/>
    <lineage>
        <taxon>Bacteria</taxon>
        <taxon>Bacillati</taxon>
        <taxon>Bacillota</taxon>
        <taxon>Bacilli</taxon>
        <taxon>Bacillales</taxon>
        <taxon>Bacillaceae</taxon>
        <taxon>Caldalkalibacillus</taxon>
    </lineage>
</organism>
<protein>
    <submittedName>
        <fullName evidence="1">Uncharacterized protein</fullName>
    </submittedName>
</protein>
<name>A0ABU0CWE8_9BACI</name>
<sequence length="148" mass="16991">MRKERKAVFDLFRGEKTDRLARVVAEHTARSVHNKALFEGVFNTLIRFATNPFNVRSVSTEWCEVWYSAGDCYFPYGQGTCAACREDAPCPDGYQLSFAYDYTSTGCWCVAQSPYITKICCDCTPHWNNPYVRHPLDCQCSQTVYHEV</sequence>
<evidence type="ECO:0000313" key="2">
    <source>
        <dbReference type="Proteomes" id="UP001232445"/>
    </source>
</evidence>
<keyword evidence="2" id="KW-1185">Reference proteome</keyword>
<reference evidence="1 2" key="1">
    <citation type="submission" date="2023-07" db="EMBL/GenBank/DDBJ databases">
        <title>Genomic Encyclopedia of Type Strains, Phase IV (KMG-IV): sequencing the most valuable type-strain genomes for metagenomic binning, comparative biology and taxonomic classification.</title>
        <authorList>
            <person name="Goeker M."/>
        </authorList>
    </citation>
    <scope>NUCLEOTIDE SEQUENCE [LARGE SCALE GENOMIC DNA]</scope>
    <source>
        <strain evidence="1 2">DSM 17740</strain>
    </source>
</reference>
<proteinExistence type="predicted"/>
<comment type="caution">
    <text evidence="1">The sequence shown here is derived from an EMBL/GenBank/DDBJ whole genome shotgun (WGS) entry which is preliminary data.</text>
</comment>
<dbReference type="Proteomes" id="UP001232445">
    <property type="component" value="Unassembled WGS sequence"/>
</dbReference>
<dbReference type="EMBL" id="JAUSUQ010000018">
    <property type="protein sequence ID" value="MDQ0340750.1"/>
    <property type="molecule type" value="Genomic_DNA"/>
</dbReference>
<gene>
    <name evidence="1" type="ORF">J2S00_003590</name>
</gene>
<evidence type="ECO:0000313" key="1">
    <source>
        <dbReference type="EMBL" id="MDQ0340750.1"/>
    </source>
</evidence>
<dbReference type="RefSeq" id="WP_307342917.1">
    <property type="nucleotide sequence ID" value="NZ_JAUSUQ010000018.1"/>
</dbReference>
<accession>A0ABU0CWE8</accession>